<dbReference type="Proteomes" id="UP001054945">
    <property type="component" value="Unassembled WGS sequence"/>
</dbReference>
<evidence type="ECO:0000313" key="2">
    <source>
        <dbReference type="Proteomes" id="UP001054945"/>
    </source>
</evidence>
<proteinExistence type="predicted"/>
<accession>A0AAV4U3J4</accession>
<sequence>MIIPLGTPTHPVRSCGKKGKKCPWSIHFGQWPRMGSRCKGVTQDCPFFLGKISQWILSDSRSVKASSMARTT</sequence>
<dbReference type="EMBL" id="BPLR01012234">
    <property type="protein sequence ID" value="GIY52371.1"/>
    <property type="molecule type" value="Genomic_DNA"/>
</dbReference>
<gene>
    <name evidence="1" type="ORF">CEXT_727361</name>
</gene>
<keyword evidence="2" id="KW-1185">Reference proteome</keyword>
<dbReference type="AlphaFoldDB" id="A0AAV4U3J4"/>
<comment type="caution">
    <text evidence="1">The sequence shown here is derived from an EMBL/GenBank/DDBJ whole genome shotgun (WGS) entry which is preliminary data.</text>
</comment>
<protein>
    <submittedName>
        <fullName evidence="1">Uncharacterized protein</fullName>
    </submittedName>
</protein>
<organism evidence="1 2">
    <name type="scientific">Caerostris extrusa</name>
    <name type="common">Bark spider</name>
    <name type="synonym">Caerostris bankana</name>
    <dbReference type="NCBI Taxonomy" id="172846"/>
    <lineage>
        <taxon>Eukaryota</taxon>
        <taxon>Metazoa</taxon>
        <taxon>Ecdysozoa</taxon>
        <taxon>Arthropoda</taxon>
        <taxon>Chelicerata</taxon>
        <taxon>Arachnida</taxon>
        <taxon>Araneae</taxon>
        <taxon>Araneomorphae</taxon>
        <taxon>Entelegynae</taxon>
        <taxon>Araneoidea</taxon>
        <taxon>Araneidae</taxon>
        <taxon>Caerostris</taxon>
    </lineage>
</organism>
<evidence type="ECO:0000313" key="1">
    <source>
        <dbReference type="EMBL" id="GIY52371.1"/>
    </source>
</evidence>
<name>A0AAV4U3J4_CAEEX</name>
<reference evidence="1 2" key="1">
    <citation type="submission" date="2021-06" db="EMBL/GenBank/DDBJ databases">
        <title>Caerostris extrusa draft genome.</title>
        <authorList>
            <person name="Kono N."/>
            <person name="Arakawa K."/>
        </authorList>
    </citation>
    <scope>NUCLEOTIDE SEQUENCE [LARGE SCALE GENOMIC DNA]</scope>
</reference>